<keyword evidence="2 6" id="KW-0732">Signal</keyword>
<dbReference type="RefSeq" id="XP_017033967.1">
    <property type="nucleotide sequence ID" value="XM_017178478.3"/>
</dbReference>
<feature type="compositionally biased region" description="Polar residues" evidence="5">
    <location>
        <begin position="57"/>
        <end position="68"/>
    </location>
</feature>
<name>A0A6P4IY13_DROKI</name>
<evidence type="ECO:0000256" key="6">
    <source>
        <dbReference type="SAM" id="SignalP"/>
    </source>
</evidence>
<dbReference type="Pfam" id="PF07773">
    <property type="entry name" value="TCTN_DUF1619"/>
    <property type="match status" value="1"/>
</dbReference>
<dbReference type="GO" id="GO:0035869">
    <property type="term" value="C:ciliary transition zone"/>
    <property type="evidence" value="ECO:0007669"/>
    <property type="project" value="TreeGrafter"/>
</dbReference>
<evidence type="ECO:0000313" key="9">
    <source>
        <dbReference type="Proteomes" id="UP001652661"/>
    </source>
</evidence>
<dbReference type="PANTHER" id="PTHR14611">
    <property type="entry name" value="TECTONIC FAMILY MEMBER"/>
    <property type="match status" value="1"/>
</dbReference>
<feature type="chain" id="PRO_5028385840" evidence="6">
    <location>
        <begin position="20"/>
        <end position="647"/>
    </location>
</feature>
<evidence type="ECO:0000256" key="5">
    <source>
        <dbReference type="SAM" id="MobiDB-lite"/>
    </source>
</evidence>
<dbReference type="InterPro" id="IPR011677">
    <property type="entry name" value="TCTN1-3_dom"/>
</dbReference>
<evidence type="ECO:0000256" key="1">
    <source>
        <dbReference type="ARBA" id="ARBA00007633"/>
    </source>
</evidence>
<reference evidence="9" key="1">
    <citation type="submission" date="2025-05" db="UniProtKB">
        <authorList>
            <consortium name="RefSeq"/>
        </authorList>
    </citation>
    <scope>NUCLEOTIDE SEQUENCE [LARGE SCALE GENOMIC DNA]</scope>
    <source>
        <strain evidence="9">14028-0561.14</strain>
    </source>
</reference>
<dbReference type="InterPro" id="IPR040354">
    <property type="entry name" value="TCTN1-3"/>
</dbReference>
<dbReference type="Proteomes" id="UP001652661">
    <property type="component" value="Chromosome 2L"/>
</dbReference>
<accession>A0A6P4IY13</accession>
<dbReference type="OrthoDB" id="2104337at2759"/>
<evidence type="ECO:0000259" key="8">
    <source>
        <dbReference type="Pfam" id="PF25752"/>
    </source>
</evidence>
<evidence type="ECO:0000256" key="2">
    <source>
        <dbReference type="ARBA" id="ARBA00022729"/>
    </source>
</evidence>
<feature type="signal peptide" evidence="6">
    <location>
        <begin position="1"/>
        <end position="19"/>
    </location>
</feature>
<evidence type="ECO:0000259" key="7">
    <source>
        <dbReference type="Pfam" id="PF07773"/>
    </source>
</evidence>
<dbReference type="GO" id="GO:0060271">
    <property type="term" value="P:cilium assembly"/>
    <property type="evidence" value="ECO:0007669"/>
    <property type="project" value="TreeGrafter"/>
</dbReference>
<comment type="similarity">
    <text evidence="1">Belongs to the tectonic family.</text>
</comment>
<feature type="domain" description="Tectonic-1-3" evidence="7">
    <location>
        <begin position="223"/>
        <end position="382"/>
    </location>
</feature>
<dbReference type="InterPro" id="IPR057724">
    <property type="entry name" value="TCTN1-3_N"/>
</dbReference>
<dbReference type="PANTHER" id="PTHR14611:SF2">
    <property type="entry name" value="TECTONIC"/>
    <property type="match status" value="1"/>
</dbReference>
<keyword evidence="4" id="KW-0325">Glycoprotein</keyword>
<dbReference type="AlphaFoldDB" id="A0A6P4IY13"/>
<organism evidence="9 10">
    <name type="scientific">Drosophila kikkawai</name>
    <name type="common">Fruit fly</name>
    <dbReference type="NCBI Taxonomy" id="30033"/>
    <lineage>
        <taxon>Eukaryota</taxon>
        <taxon>Metazoa</taxon>
        <taxon>Ecdysozoa</taxon>
        <taxon>Arthropoda</taxon>
        <taxon>Hexapoda</taxon>
        <taxon>Insecta</taxon>
        <taxon>Pterygota</taxon>
        <taxon>Neoptera</taxon>
        <taxon>Endopterygota</taxon>
        <taxon>Diptera</taxon>
        <taxon>Brachycera</taxon>
        <taxon>Muscomorpha</taxon>
        <taxon>Ephydroidea</taxon>
        <taxon>Drosophilidae</taxon>
        <taxon>Drosophila</taxon>
        <taxon>Sophophora</taxon>
    </lineage>
</organism>
<evidence type="ECO:0000256" key="3">
    <source>
        <dbReference type="ARBA" id="ARBA00022794"/>
    </source>
</evidence>
<proteinExistence type="inferred from homology"/>
<feature type="region of interest" description="Disordered" evidence="5">
    <location>
        <begin position="57"/>
        <end position="82"/>
    </location>
</feature>
<keyword evidence="9" id="KW-1185">Reference proteome</keyword>
<reference evidence="10" key="2">
    <citation type="submission" date="2025-08" db="UniProtKB">
        <authorList>
            <consortium name="RefSeq"/>
        </authorList>
    </citation>
    <scope>IDENTIFICATION</scope>
    <source>
        <strain evidence="10">14028-0561.14</strain>
        <tissue evidence="10">Whole fly</tissue>
    </source>
</reference>
<protein>
    <submittedName>
        <fullName evidence="10">Tectonic</fullName>
    </submittedName>
</protein>
<dbReference type="Pfam" id="PF25752">
    <property type="entry name" value="DUF1619_N"/>
    <property type="match status" value="1"/>
</dbReference>
<evidence type="ECO:0000256" key="4">
    <source>
        <dbReference type="ARBA" id="ARBA00023180"/>
    </source>
</evidence>
<feature type="domain" description="Tectonic-1-3 N-terminal" evidence="8">
    <location>
        <begin position="111"/>
        <end position="187"/>
    </location>
</feature>
<keyword evidence="3" id="KW-0970">Cilium biogenesis/degradation</keyword>
<evidence type="ECO:0000313" key="10">
    <source>
        <dbReference type="RefSeq" id="XP_017033967.1"/>
    </source>
</evidence>
<sequence length="647" mass="72676">MKRLLLLAVLCMATIPSLTLKIGISHESNPTSTLPPTTTDLPTTTIAANIDTGSSVSPLPEVASTTGNIFPPRPRATEAPATTTTVAPQVEIDPFNATIPPFYPLISKDNPQYFCSCDLQSSKCDVNCCCDRDCPPETLRVFDCNSESALPLLQSRLEDFQYTHGLPTCQINDGWLCVFRSNTKPAKTPPLMADFDASHYRKWPDLLEAYETDSPAQVPSSESHYKFRQALQLIQSENKQLTTFDLPTAYEGPHCQLKQSIRHLQPMSSNCLMRNSIQLQQSLWSILNLTATHEVLPKPHDRDEREVAGLVIEVCPKRDDGKFNCLERENDTQLDILAEKVEIQVTHNFTNIIGVKVLIEGESFAGDDNEPQWLHYKVNFIAQNESHAKPTSSPLGYLPGSPIIVSRIMPQNNSEEQKQLSYFNGPKNSDYFHWLPLLTRKFREMSCQPTLDQKEVLRLGVDIVKQCQLQQAAPLLQENANHTDYCEGLQSRIWSQLLPYNCSSLEELGQMFVSQLGRPQPEKWLPLQLHYPEKPNGTPPSMLGVYDDVQQSLTCRNMFLSVRYEFHVADLALLDGAAPHQRVLQSARLVLGHRHDLEFDASEQQVDLPLSVSAMFYQLERRALSQASGVSIAEHILLVALLVAINF</sequence>
<gene>
    <name evidence="10" type="primary">tctn</name>
</gene>